<dbReference type="EMBL" id="AZMM01002776">
    <property type="protein sequence ID" value="ETJ43226.1"/>
    <property type="molecule type" value="Genomic_DNA"/>
</dbReference>
<accession>W1YLL9</accession>
<reference evidence="1" key="1">
    <citation type="submission" date="2013-12" db="EMBL/GenBank/DDBJ databases">
        <title>A Varibaculum cambriense genome reconstructed from a premature infant gut community with otherwise low bacterial novelty that shifts toward anaerobic metabolism during the third week of life.</title>
        <authorList>
            <person name="Brown C.T."/>
            <person name="Sharon I."/>
            <person name="Thomas B.C."/>
            <person name="Castelle C.J."/>
            <person name="Morowitz M.J."/>
            <person name="Banfield J.F."/>
        </authorList>
    </citation>
    <scope>NUCLEOTIDE SEQUENCE</scope>
</reference>
<comment type="caution">
    <text evidence="1">The sequence shown here is derived from an EMBL/GenBank/DDBJ whole genome shotgun (WGS) entry which is preliminary data.</text>
</comment>
<feature type="non-terminal residue" evidence="1">
    <location>
        <position position="35"/>
    </location>
</feature>
<sequence>MCISEVLVMKTQSKRRTSILVGVALMGLSVNGYAA</sequence>
<evidence type="ECO:0000313" key="1">
    <source>
        <dbReference type="EMBL" id="ETJ43226.1"/>
    </source>
</evidence>
<organism evidence="1">
    <name type="scientific">human gut metagenome</name>
    <dbReference type="NCBI Taxonomy" id="408170"/>
    <lineage>
        <taxon>unclassified sequences</taxon>
        <taxon>metagenomes</taxon>
        <taxon>organismal metagenomes</taxon>
    </lineage>
</organism>
<name>W1YLL9_9ZZZZ</name>
<dbReference type="AlphaFoldDB" id="W1YLL9"/>
<protein>
    <submittedName>
        <fullName evidence="1">Uncharacterized protein</fullName>
    </submittedName>
</protein>
<gene>
    <name evidence="1" type="ORF">Q604_UNBC02776G0002</name>
</gene>
<proteinExistence type="predicted"/>